<evidence type="ECO:0000256" key="1">
    <source>
        <dbReference type="ARBA" id="ARBA00004370"/>
    </source>
</evidence>
<dbReference type="AlphaFoldDB" id="A0AAV5VWR3"/>
<feature type="transmembrane region" description="Helical" evidence="5">
    <location>
        <begin position="124"/>
        <end position="146"/>
    </location>
</feature>
<dbReference type="PANTHER" id="PTHR23360:SF5">
    <property type="entry name" value="G-PROTEIN COUPLED RECEPTORS FAMILY 1 PROFILE DOMAIN-CONTAINING PROTEIN"/>
    <property type="match status" value="1"/>
</dbReference>
<accession>A0AAV5VWR3</accession>
<comment type="subcellular location">
    <subcellularLocation>
        <location evidence="1">Membrane</location>
    </subcellularLocation>
</comment>
<reference evidence="6" key="1">
    <citation type="submission" date="2023-10" db="EMBL/GenBank/DDBJ databases">
        <title>Genome assembly of Pristionchus species.</title>
        <authorList>
            <person name="Yoshida K."/>
            <person name="Sommer R.J."/>
        </authorList>
    </citation>
    <scope>NUCLEOTIDE SEQUENCE</scope>
    <source>
        <strain evidence="6">RS5133</strain>
    </source>
</reference>
<evidence type="ECO:0008006" key="8">
    <source>
        <dbReference type="Google" id="ProtNLM"/>
    </source>
</evidence>
<organism evidence="6 7">
    <name type="scientific">Pristionchus fissidentatus</name>
    <dbReference type="NCBI Taxonomy" id="1538716"/>
    <lineage>
        <taxon>Eukaryota</taxon>
        <taxon>Metazoa</taxon>
        <taxon>Ecdysozoa</taxon>
        <taxon>Nematoda</taxon>
        <taxon>Chromadorea</taxon>
        <taxon>Rhabditida</taxon>
        <taxon>Rhabditina</taxon>
        <taxon>Diplogasteromorpha</taxon>
        <taxon>Diplogasteroidea</taxon>
        <taxon>Neodiplogasteridae</taxon>
        <taxon>Pristionchus</taxon>
    </lineage>
</organism>
<keyword evidence="4 5" id="KW-0472">Membrane</keyword>
<dbReference type="Proteomes" id="UP001432322">
    <property type="component" value="Unassembled WGS sequence"/>
</dbReference>
<dbReference type="InterPro" id="IPR000276">
    <property type="entry name" value="GPCR_Rhodpsn"/>
</dbReference>
<keyword evidence="7" id="KW-1185">Reference proteome</keyword>
<comment type="caution">
    <text evidence="6">The sequence shown here is derived from an EMBL/GenBank/DDBJ whole genome shotgun (WGS) entry which is preliminary data.</text>
</comment>
<dbReference type="GO" id="GO:0016020">
    <property type="term" value="C:membrane"/>
    <property type="evidence" value="ECO:0007669"/>
    <property type="project" value="UniProtKB-SubCell"/>
</dbReference>
<evidence type="ECO:0000256" key="5">
    <source>
        <dbReference type="SAM" id="Phobius"/>
    </source>
</evidence>
<feature type="transmembrane region" description="Helical" evidence="5">
    <location>
        <begin position="87"/>
        <end position="112"/>
    </location>
</feature>
<evidence type="ECO:0000313" key="7">
    <source>
        <dbReference type="Proteomes" id="UP001432322"/>
    </source>
</evidence>
<dbReference type="GO" id="GO:0004930">
    <property type="term" value="F:G protein-coupled receptor activity"/>
    <property type="evidence" value="ECO:0007669"/>
    <property type="project" value="InterPro"/>
</dbReference>
<feature type="non-terminal residue" evidence="6">
    <location>
        <position position="147"/>
    </location>
</feature>
<sequence length="147" mass="16731">MNVRCYLALHFAFIFLYCVFNAFLIVFFYNDQQVICNMPSVYHGIAVAFWAYSASVLNVAAIAIYVVTWRLVKAHSSNVESSTTDRIFRTIVLVTIFDLGGWVTTQAIVATLNLAPLPHYKRVCFIYFASLFVNLGLAVKLLVFYYT</sequence>
<evidence type="ECO:0000256" key="3">
    <source>
        <dbReference type="ARBA" id="ARBA00022989"/>
    </source>
</evidence>
<feature type="transmembrane region" description="Helical" evidence="5">
    <location>
        <begin position="41"/>
        <end position="67"/>
    </location>
</feature>
<dbReference type="InterPro" id="IPR047130">
    <property type="entry name" value="7TM_GPCR_Srsx_nematod"/>
</dbReference>
<evidence type="ECO:0000256" key="2">
    <source>
        <dbReference type="ARBA" id="ARBA00022692"/>
    </source>
</evidence>
<keyword evidence="3 5" id="KW-1133">Transmembrane helix</keyword>
<dbReference type="InterPro" id="IPR019424">
    <property type="entry name" value="7TM_GPCR_Srsx"/>
</dbReference>
<dbReference type="Pfam" id="PF10320">
    <property type="entry name" value="7TM_GPCR_Srsx"/>
    <property type="match status" value="1"/>
</dbReference>
<dbReference type="EMBL" id="BTSY01000004">
    <property type="protein sequence ID" value="GMT22515.1"/>
    <property type="molecule type" value="Genomic_DNA"/>
</dbReference>
<evidence type="ECO:0000256" key="4">
    <source>
        <dbReference type="ARBA" id="ARBA00023136"/>
    </source>
</evidence>
<proteinExistence type="predicted"/>
<protein>
    <recommendedName>
        <fullName evidence="8">G protein-coupled receptor</fullName>
    </recommendedName>
</protein>
<name>A0AAV5VWR3_9BILA</name>
<evidence type="ECO:0000313" key="6">
    <source>
        <dbReference type="EMBL" id="GMT22515.1"/>
    </source>
</evidence>
<feature type="transmembrane region" description="Helical" evidence="5">
    <location>
        <begin position="6"/>
        <end position="29"/>
    </location>
</feature>
<gene>
    <name evidence="6" type="ORF">PFISCL1PPCAC_13812</name>
</gene>
<keyword evidence="2 5" id="KW-0812">Transmembrane</keyword>
<dbReference type="PANTHER" id="PTHR23360">
    <property type="entry name" value="G-PROTEIN COUPLED RECEPTORS FAMILY 1 PROFILE DOMAIN-CONTAINING PROTEIN-RELATED"/>
    <property type="match status" value="1"/>
</dbReference>
<dbReference type="SMART" id="SM01381">
    <property type="entry name" value="7TM_GPCR_Srsx"/>
    <property type="match status" value="1"/>
</dbReference>